<proteinExistence type="predicted"/>
<keyword evidence="2" id="KW-0328">Glycosyltransferase</keyword>
<keyword evidence="2" id="KW-0808">Transferase</keyword>
<dbReference type="Pfam" id="PF02749">
    <property type="entry name" value="QRPTase_N"/>
    <property type="match status" value="1"/>
</dbReference>
<dbReference type="GO" id="GO:0016763">
    <property type="term" value="F:pentosyltransferase activity"/>
    <property type="evidence" value="ECO:0007669"/>
    <property type="project" value="InterPro"/>
</dbReference>
<dbReference type="OrthoDB" id="9770610at2"/>
<reference evidence="2 3" key="1">
    <citation type="submission" date="2018-06" db="EMBL/GenBank/DDBJ databases">
        <title>Complete genome of Desulfovibrio marinus P48SEP.</title>
        <authorList>
            <person name="Crispim J.S."/>
            <person name="Vidigal P.M.P."/>
            <person name="Silva L.C.F."/>
            <person name="Araujo L.C."/>
            <person name="Laguardia C.N."/>
            <person name="Dias R.S."/>
            <person name="Sousa M.P."/>
            <person name="Paula S.O."/>
            <person name="Silva C."/>
        </authorList>
    </citation>
    <scope>NUCLEOTIDE SEQUENCE [LARGE SCALE GENOMIC DNA]</scope>
    <source>
        <strain evidence="2 3">P48SEP</strain>
    </source>
</reference>
<dbReference type="Gene3D" id="3.20.20.70">
    <property type="entry name" value="Aldolase class I"/>
    <property type="match status" value="1"/>
</dbReference>
<dbReference type="InterPro" id="IPR037128">
    <property type="entry name" value="Quinolinate_PRibosylTase_N_sf"/>
</dbReference>
<dbReference type="PANTHER" id="PTHR43202:SF1">
    <property type="entry name" value="NICOTINATE PHOSPHORIBOSYLTRANSFERASE"/>
    <property type="match status" value="1"/>
</dbReference>
<name>A0A6P1ZCP4_9BACT</name>
<dbReference type="Proteomes" id="UP000434052">
    <property type="component" value="Unassembled WGS sequence"/>
</dbReference>
<evidence type="ECO:0000313" key="2">
    <source>
        <dbReference type="EMBL" id="TVM31935.1"/>
    </source>
</evidence>
<dbReference type="SUPFAM" id="SSF51690">
    <property type="entry name" value="Nicotinate/Quinolinate PRTase C-terminal domain-like"/>
    <property type="match status" value="1"/>
</dbReference>
<protein>
    <submittedName>
        <fullName evidence="2">Nicotinate phosphoribosyltransferase</fullName>
    </submittedName>
</protein>
<sequence>MSAFTLPNNHKPFTDAYFLHSRNILERDGLNPMVTYEVFIRNGPGEVRGVDEAVAMIDTYAPELAARGGSLHALPEGSRYEGGEPLMHIRGPVQDLIELETMYLGVLAAETTRANAGHGVDLEQVAERARKIRELCPDKELIYFGSRHWRYDDDAAISKAVLEQGWDGASTEVGARAGGFSHGLGTIPHALVLVYAHAFGRETATLKATDAFNRNIDKSVPRIALVDSFNREIDDTLATARALGEDLYAVRLDTPGEHPAQGADPEDRDADIYNGFWGGSGVTVSGTKAMREALDAAGFEHVNIVLSSGFGELDKVQAFLEGERRHGRLFEAMGIGGLFPAWHATSDIVQVEGRDLAKEGRGYRANPRMVRML</sequence>
<accession>A0A6P1ZCP4</accession>
<dbReference type="PANTHER" id="PTHR43202">
    <property type="entry name" value="NICOTINATE-NUCLEOTIDE PYROPHOSPHORYLASE"/>
    <property type="match status" value="1"/>
</dbReference>
<dbReference type="InterPro" id="IPR036068">
    <property type="entry name" value="Nicotinate_pribotase-like_C"/>
</dbReference>
<dbReference type="AlphaFoldDB" id="A0A6P1ZCP4"/>
<evidence type="ECO:0000259" key="1">
    <source>
        <dbReference type="Pfam" id="PF02749"/>
    </source>
</evidence>
<organism evidence="2 3">
    <name type="scientific">Oceanidesulfovibrio marinus</name>
    <dbReference type="NCBI Taxonomy" id="370038"/>
    <lineage>
        <taxon>Bacteria</taxon>
        <taxon>Pseudomonadati</taxon>
        <taxon>Thermodesulfobacteriota</taxon>
        <taxon>Desulfovibrionia</taxon>
        <taxon>Desulfovibrionales</taxon>
        <taxon>Desulfovibrionaceae</taxon>
        <taxon>Oceanidesulfovibrio</taxon>
    </lineage>
</organism>
<dbReference type="InterPro" id="IPR053190">
    <property type="entry name" value="NAPRTase-like"/>
</dbReference>
<dbReference type="InterPro" id="IPR013785">
    <property type="entry name" value="Aldolase_TIM"/>
</dbReference>
<dbReference type="RefSeq" id="WP_144306619.1">
    <property type="nucleotide sequence ID" value="NZ_QMIF01000013.1"/>
</dbReference>
<comment type="caution">
    <text evidence="2">The sequence shown here is derived from an EMBL/GenBank/DDBJ whole genome shotgun (WGS) entry which is preliminary data.</text>
</comment>
<dbReference type="Gene3D" id="3.90.1170.20">
    <property type="entry name" value="Quinolinate phosphoribosyl transferase, N-terminal domain"/>
    <property type="match status" value="1"/>
</dbReference>
<dbReference type="EMBL" id="QMIF01000013">
    <property type="protein sequence ID" value="TVM31935.1"/>
    <property type="molecule type" value="Genomic_DNA"/>
</dbReference>
<dbReference type="GO" id="GO:0009435">
    <property type="term" value="P:NAD+ biosynthetic process"/>
    <property type="evidence" value="ECO:0007669"/>
    <property type="project" value="InterPro"/>
</dbReference>
<feature type="domain" description="Quinolinate phosphoribosyl transferase N-terminal" evidence="1">
    <location>
        <begin position="30"/>
        <end position="108"/>
    </location>
</feature>
<evidence type="ECO:0000313" key="3">
    <source>
        <dbReference type="Proteomes" id="UP000434052"/>
    </source>
</evidence>
<dbReference type="InterPro" id="IPR022412">
    <property type="entry name" value="Quinolinate_PRibosylTrfase_N"/>
</dbReference>
<dbReference type="SUPFAM" id="SSF54675">
    <property type="entry name" value="Nicotinate/Quinolinate PRTase N-terminal domain-like"/>
    <property type="match status" value="1"/>
</dbReference>
<gene>
    <name evidence="2" type="ORF">DQK91_17175</name>
</gene>